<dbReference type="InterPro" id="IPR001190">
    <property type="entry name" value="SRCR"/>
</dbReference>
<dbReference type="Proteomes" id="UP001164746">
    <property type="component" value="Chromosome 16"/>
</dbReference>
<reference evidence="6" key="1">
    <citation type="submission" date="2022-11" db="EMBL/GenBank/DDBJ databases">
        <title>Centuries of genome instability and evolution in soft-shell clam transmissible cancer (bioRxiv).</title>
        <authorList>
            <person name="Hart S.F.M."/>
            <person name="Yonemitsu M.A."/>
            <person name="Giersch R.M."/>
            <person name="Beal B.F."/>
            <person name="Arriagada G."/>
            <person name="Davis B.W."/>
            <person name="Ostrander E.A."/>
            <person name="Goff S.P."/>
            <person name="Metzger M.J."/>
        </authorList>
    </citation>
    <scope>NUCLEOTIDE SEQUENCE</scope>
    <source>
        <strain evidence="6">MELC-2E11</strain>
        <tissue evidence="6">Siphon/mantle</tissue>
    </source>
</reference>
<dbReference type="SUPFAM" id="SSF56487">
    <property type="entry name" value="SRCR-like"/>
    <property type="match status" value="1"/>
</dbReference>
<dbReference type="EMBL" id="CP111027">
    <property type="protein sequence ID" value="WAR29777.1"/>
    <property type="molecule type" value="Genomic_DNA"/>
</dbReference>
<evidence type="ECO:0000256" key="3">
    <source>
        <dbReference type="SAM" id="MobiDB-lite"/>
    </source>
</evidence>
<feature type="domain" description="SRCR" evidence="5">
    <location>
        <begin position="266"/>
        <end position="370"/>
    </location>
</feature>
<feature type="disulfide bond" evidence="2">
    <location>
        <begin position="339"/>
        <end position="349"/>
    </location>
</feature>
<dbReference type="PRINTS" id="PR00258">
    <property type="entry name" value="SPERACTRCPTR"/>
</dbReference>
<gene>
    <name evidence="6" type="ORF">MAR_003345</name>
</gene>
<proteinExistence type="predicted"/>
<evidence type="ECO:0000313" key="6">
    <source>
        <dbReference type="EMBL" id="WAR29777.1"/>
    </source>
</evidence>
<feature type="chain" id="PRO_5047548780" evidence="4">
    <location>
        <begin position="20"/>
        <end position="459"/>
    </location>
</feature>
<dbReference type="PANTHER" id="PTHR48071:SF18">
    <property type="entry name" value="DELETED IN MALIGNANT BRAIN TUMORS 1 PROTEIN-RELATED"/>
    <property type="match status" value="1"/>
</dbReference>
<name>A0ABY7G764_MYAAR</name>
<comment type="caution">
    <text evidence="2">Lacks conserved residue(s) required for the propagation of feature annotation.</text>
</comment>
<dbReference type="SMART" id="SM00202">
    <property type="entry name" value="SR"/>
    <property type="match status" value="1"/>
</dbReference>
<feature type="region of interest" description="Disordered" evidence="3">
    <location>
        <begin position="67"/>
        <end position="89"/>
    </location>
</feature>
<evidence type="ECO:0000313" key="7">
    <source>
        <dbReference type="Proteomes" id="UP001164746"/>
    </source>
</evidence>
<evidence type="ECO:0000256" key="2">
    <source>
        <dbReference type="PROSITE-ProRule" id="PRU00196"/>
    </source>
</evidence>
<evidence type="ECO:0000256" key="1">
    <source>
        <dbReference type="ARBA" id="ARBA00023157"/>
    </source>
</evidence>
<accession>A0ABY7G764</accession>
<keyword evidence="4" id="KW-0732">Signal</keyword>
<dbReference type="Pfam" id="PF00530">
    <property type="entry name" value="SRCR"/>
    <property type="match status" value="1"/>
</dbReference>
<feature type="compositionally biased region" description="Polar residues" evidence="3">
    <location>
        <begin position="76"/>
        <end position="89"/>
    </location>
</feature>
<organism evidence="6 7">
    <name type="scientific">Mya arenaria</name>
    <name type="common">Soft-shell clam</name>
    <dbReference type="NCBI Taxonomy" id="6604"/>
    <lineage>
        <taxon>Eukaryota</taxon>
        <taxon>Metazoa</taxon>
        <taxon>Spiralia</taxon>
        <taxon>Lophotrochozoa</taxon>
        <taxon>Mollusca</taxon>
        <taxon>Bivalvia</taxon>
        <taxon>Autobranchia</taxon>
        <taxon>Heteroconchia</taxon>
        <taxon>Euheterodonta</taxon>
        <taxon>Imparidentia</taxon>
        <taxon>Neoheterodontei</taxon>
        <taxon>Myida</taxon>
        <taxon>Myoidea</taxon>
        <taxon>Myidae</taxon>
        <taxon>Mya</taxon>
    </lineage>
</organism>
<sequence length="459" mass="51984">MFVWCFSLALVLLPAAAVGDLEALTLEISNLGRKVDSFQSFVLQDILSIKDKINKMDSKIDAMIVNEKTDKEKDQAQSGSQTHEASSLNDKIEPMTLKKQLDRIRRGFREEKEAIRHDLDDLKGISQNLLVGKDQIAEYLITLETNVHTFLSKIIGELKDGILDITKNVQNNLSTSIERNEMGIDEKVQSLKELVQQTDNICKSISDNITETLTTALSASETTIVGHLNGTGLKTAALVNAVTQDLNTIKENIDTIITNANINSPVRLLNGNKSLNYMYGRLEILHDGVWGTVCDDEFDENDAKVACKMIDLNFTKYIVRTRAYHGRGSGMIWLDDLSCNGDEKSLFNCPGVVIGKHNCNHGEDRFYVRVYPPRVTLEFMGNLPLVLKSVRSEEYLRNWCYFSCTKLYIICKEKKNNKLKDSVLTVVLCRRMNRWTTNMSISIIRFPDGRIKTKQKHTY</sequence>
<keyword evidence="7" id="KW-1185">Reference proteome</keyword>
<evidence type="ECO:0000256" key="4">
    <source>
        <dbReference type="SAM" id="SignalP"/>
    </source>
</evidence>
<keyword evidence="1 2" id="KW-1015">Disulfide bond</keyword>
<feature type="signal peptide" evidence="4">
    <location>
        <begin position="1"/>
        <end position="19"/>
    </location>
</feature>
<dbReference type="InterPro" id="IPR036772">
    <property type="entry name" value="SRCR-like_dom_sf"/>
</dbReference>
<dbReference type="PANTHER" id="PTHR48071">
    <property type="entry name" value="SRCR DOMAIN-CONTAINING PROTEIN"/>
    <property type="match status" value="1"/>
</dbReference>
<protein>
    <submittedName>
        <fullName evidence="6">SRCRL-like protein</fullName>
    </submittedName>
</protein>
<dbReference type="PROSITE" id="PS50287">
    <property type="entry name" value="SRCR_2"/>
    <property type="match status" value="1"/>
</dbReference>
<dbReference type="Gene3D" id="3.10.250.10">
    <property type="entry name" value="SRCR-like domain"/>
    <property type="match status" value="1"/>
</dbReference>
<evidence type="ECO:0000259" key="5">
    <source>
        <dbReference type="PROSITE" id="PS50287"/>
    </source>
</evidence>